<comment type="caution">
    <text evidence="3">The sequence shown here is derived from an EMBL/GenBank/DDBJ whole genome shotgun (WGS) entry which is preliminary data.</text>
</comment>
<dbReference type="EMBL" id="JAFBMS010000005">
    <property type="protein sequence ID" value="KAG9352325.1"/>
    <property type="molecule type" value="Genomic_DNA"/>
</dbReference>
<protein>
    <submittedName>
        <fullName evidence="3">Uncharacterized protein</fullName>
    </submittedName>
</protein>
<organism evidence="3 4">
    <name type="scientific">Albula glossodonta</name>
    <name type="common">roundjaw bonefish</name>
    <dbReference type="NCBI Taxonomy" id="121402"/>
    <lineage>
        <taxon>Eukaryota</taxon>
        <taxon>Metazoa</taxon>
        <taxon>Chordata</taxon>
        <taxon>Craniata</taxon>
        <taxon>Vertebrata</taxon>
        <taxon>Euteleostomi</taxon>
        <taxon>Actinopterygii</taxon>
        <taxon>Neopterygii</taxon>
        <taxon>Teleostei</taxon>
        <taxon>Albuliformes</taxon>
        <taxon>Albulidae</taxon>
        <taxon>Albula</taxon>
    </lineage>
</organism>
<dbReference type="PANTHER" id="PTHR23412">
    <property type="entry name" value="STEREOCILIN RELATED"/>
    <property type="match status" value="1"/>
</dbReference>
<dbReference type="GO" id="GO:0032426">
    <property type="term" value="C:stereocilium tip"/>
    <property type="evidence" value="ECO:0007669"/>
    <property type="project" value="TreeGrafter"/>
</dbReference>
<dbReference type="Proteomes" id="UP000824540">
    <property type="component" value="Unassembled WGS sequence"/>
</dbReference>
<keyword evidence="1" id="KW-0732">Signal</keyword>
<dbReference type="GO" id="GO:0007160">
    <property type="term" value="P:cell-matrix adhesion"/>
    <property type="evidence" value="ECO:0007669"/>
    <property type="project" value="TreeGrafter"/>
</dbReference>
<feature type="non-terminal residue" evidence="3">
    <location>
        <position position="178"/>
    </location>
</feature>
<dbReference type="InterPro" id="IPR026664">
    <property type="entry name" value="Stereocilin-rel"/>
</dbReference>
<name>A0A8T2PIK2_9TELE</name>
<evidence type="ECO:0000256" key="2">
    <source>
        <dbReference type="ARBA" id="ARBA00023180"/>
    </source>
</evidence>
<evidence type="ECO:0000313" key="4">
    <source>
        <dbReference type="Proteomes" id="UP000824540"/>
    </source>
</evidence>
<reference evidence="3" key="1">
    <citation type="thesis" date="2021" institute="BYU ScholarsArchive" country="Provo, UT, USA">
        <title>Applications of and Algorithms for Genome Assembly and Genomic Analyses with an Emphasis on Marine Teleosts.</title>
        <authorList>
            <person name="Pickett B.D."/>
        </authorList>
    </citation>
    <scope>NUCLEOTIDE SEQUENCE</scope>
    <source>
        <strain evidence="3">HI-2016</strain>
    </source>
</reference>
<keyword evidence="4" id="KW-1185">Reference proteome</keyword>
<evidence type="ECO:0000313" key="3">
    <source>
        <dbReference type="EMBL" id="KAG9352325.1"/>
    </source>
</evidence>
<proteinExistence type="predicted"/>
<keyword evidence="2" id="KW-0325">Glycoprotein</keyword>
<dbReference type="PANTHER" id="PTHR23412:SF14">
    <property type="entry name" value="STEREOCILIN-RELATED"/>
    <property type="match status" value="1"/>
</dbReference>
<dbReference type="OrthoDB" id="9447519at2759"/>
<dbReference type="GO" id="GO:0009986">
    <property type="term" value="C:cell surface"/>
    <property type="evidence" value="ECO:0007669"/>
    <property type="project" value="TreeGrafter"/>
</dbReference>
<accession>A0A8T2PIK2</accession>
<evidence type="ECO:0000256" key="1">
    <source>
        <dbReference type="ARBA" id="ARBA00022729"/>
    </source>
</evidence>
<sequence length="178" mass="19375">MKTLRSDQILELGCILTEMSERELQEANLSDLGTVAHLGTLTEWSPKKMRAAILSFLRHSRQKVEQLGETELASFGHLLCGLTSSEIRRLDPYKLSLAVLFLRDLALPCTEQQTEALTSRLSSPTGFGPISSWGSEVFTEIGTLAAGLADMVLSALVKEQIEGLTPAAIALIPPRKLA</sequence>
<dbReference type="GO" id="GO:0060091">
    <property type="term" value="C:kinocilium"/>
    <property type="evidence" value="ECO:0007669"/>
    <property type="project" value="TreeGrafter"/>
</dbReference>
<gene>
    <name evidence="3" type="ORF">JZ751_020738</name>
</gene>
<dbReference type="AlphaFoldDB" id="A0A8T2PIK2"/>